<feature type="compositionally biased region" description="Basic and acidic residues" evidence="2">
    <location>
        <begin position="2767"/>
        <end position="2801"/>
    </location>
</feature>
<dbReference type="PANTHER" id="PTHR32305">
    <property type="match status" value="1"/>
</dbReference>
<feature type="compositionally biased region" description="Gly residues" evidence="2">
    <location>
        <begin position="2717"/>
        <end position="2740"/>
    </location>
</feature>
<evidence type="ECO:0000313" key="5">
    <source>
        <dbReference type="EMBL" id="MFC6079866.1"/>
    </source>
</evidence>
<dbReference type="InterPro" id="IPR050708">
    <property type="entry name" value="T6SS_VgrG/RHS"/>
</dbReference>
<dbReference type="Gene3D" id="2.60.40.10">
    <property type="entry name" value="Immunoglobulins"/>
    <property type="match status" value="1"/>
</dbReference>
<dbReference type="RefSeq" id="WP_380746344.1">
    <property type="nucleotide sequence ID" value="NZ_JBHSRF010000002.1"/>
</dbReference>
<evidence type="ECO:0000256" key="2">
    <source>
        <dbReference type="SAM" id="MobiDB-lite"/>
    </source>
</evidence>
<dbReference type="NCBIfam" id="NF033679">
    <property type="entry name" value="DNRLRE_dom"/>
    <property type="match status" value="1"/>
</dbReference>
<feature type="region of interest" description="Disordered" evidence="2">
    <location>
        <begin position="2867"/>
        <end position="2887"/>
    </location>
</feature>
<reference evidence="6" key="1">
    <citation type="journal article" date="2019" name="Int. J. Syst. Evol. Microbiol.">
        <title>The Global Catalogue of Microorganisms (GCM) 10K type strain sequencing project: providing services to taxonomists for standard genome sequencing and annotation.</title>
        <authorList>
            <consortium name="The Broad Institute Genomics Platform"/>
            <consortium name="The Broad Institute Genome Sequencing Center for Infectious Disease"/>
            <person name="Wu L."/>
            <person name="Ma J."/>
        </authorList>
    </citation>
    <scope>NUCLEOTIDE SEQUENCE [LARGE SCALE GENOMIC DNA]</scope>
    <source>
        <strain evidence="6">JCM 30346</strain>
    </source>
</reference>
<comment type="caution">
    <text evidence="5">The sequence shown here is derived from an EMBL/GenBank/DDBJ whole genome shotgun (WGS) entry which is preliminary data.</text>
</comment>
<organism evidence="5 6">
    <name type="scientific">Sphaerisporangium aureirubrum</name>
    <dbReference type="NCBI Taxonomy" id="1544736"/>
    <lineage>
        <taxon>Bacteria</taxon>
        <taxon>Bacillati</taxon>
        <taxon>Actinomycetota</taxon>
        <taxon>Actinomycetes</taxon>
        <taxon>Streptosporangiales</taxon>
        <taxon>Streptosporangiaceae</taxon>
        <taxon>Sphaerisporangium</taxon>
    </lineage>
</organism>
<dbReference type="InterPro" id="IPR013783">
    <property type="entry name" value="Ig-like_fold"/>
</dbReference>
<dbReference type="Pfam" id="PF25023">
    <property type="entry name" value="TEN_YD-shell"/>
    <property type="match status" value="1"/>
</dbReference>
<accession>A0ABW1N9F7</accession>
<feature type="compositionally biased region" description="Basic and acidic residues" evidence="2">
    <location>
        <begin position="1404"/>
        <end position="1416"/>
    </location>
</feature>
<dbReference type="InterPro" id="IPR006530">
    <property type="entry name" value="YD"/>
</dbReference>
<dbReference type="SUPFAM" id="SSF49899">
    <property type="entry name" value="Concanavalin A-like lectins/glucanases"/>
    <property type="match status" value="1"/>
</dbReference>
<dbReference type="Gene3D" id="2.60.120.200">
    <property type="match status" value="1"/>
</dbReference>
<evidence type="ECO:0000313" key="6">
    <source>
        <dbReference type="Proteomes" id="UP001596137"/>
    </source>
</evidence>
<protein>
    <submittedName>
        <fullName evidence="5">RHS repeat-associated core domain-containing protein</fullName>
    </submittedName>
</protein>
<sequence>MVTLQESMLSGRPVPGRSIAAFPRPVLFLLAALLLVTGVDGIVTGTAPPAAIATPVQAWGSAAGLPHLQGTTRNTREPVTLRARYPLTAPGGTARVPSNTATVVPAPPARNATPGFGAAAGREPPGERDAYSRTSANADGTLTSEFSASPINYRRVDGSWVPIDTRLAPVRGRDGGGWRNTADAVDVRLAPRAGAAGMVRLALDAGHEVAYGVRDGEAAPGEAGARGVTYPRVWRDADVRVDVVPGGVKETVVLHSPSAPASFDFPLALKGLTAATVDGQVVFTDEAGRRRAAVPAGSMADSAARPATSAKVSYSLRAEGGRPVLRVSADPAWLAAPGRVFPVMVDPSVEISAAGTSLSAGDGGSTGGGQELTVGRRSAAYLAFPQLDDRLRNHQVFAAYLWMVNYDSATCRARPVTVHPVTEEWAGRGGLSYPGPGVGPALARSSFSHGYIAFGATRSNCPTKAVTFNLGKGGRDLVQRWADGRRPNYGLSVRDASADGQGYKKFTGHDTANPPRLIVTHSPYNASYAITRPVPEPPVTQAQSGKIKITVTNTGAQTWTPGDYYLAYRVYTGKGKLVTQQRSANLTQNVARGAKVALEATIKALRPGTYSIDFTMARRGGPVFVDENVPPARLILKVIDIPPVLQELYPPNGHQAPALTPQLWATAVDLDPPAGSALSYKFEVCESTPAGGTTGCFDSGYVATRAWAVPAGRLSWGRTYVWRVFVKDTGSEVPSPRLTLLTSVPQPEITSRLAGADTGPEFDPQSGNVGTHVLDAAVFTAGPALNVDRTYNSLDPRRDGAFGAGWSTVYDMRLTQDQDGSGNVVIGYPDGRQVRYGKNPDGTFAPPPGRYATFRFDSAGGKLTDKSGTTYEFAGSRLAKITDANGHAVVLTYNAADGRLATATSRPGERSLTFTWSGAHVTGVGTGPIAGRVPTWTYAYDGDLLTKACAPAGQCTTYEYTPGSHYRSAVLDSGPESYYRLGEDESGSAASQIAVNLGKDAATYRDVTLPAAGAVTGTGDTAAGFNGTSSSLTLPPGAIKRSHEPAVELWFKNLPTGSGGPLLGYQDKPLDAASGTGVPILYVGTDGRLRGQFAGGGAISPITSAAAVNDGRWHHAVLSASGSTQTLYLDGKVAGTLTGRIPDHLALTYGQAGAAYATTPASWPGWGTTPRRHYAGTIDEVALYLHPLGPESVAAHYREALRAADQLAKVTLPSGKVAAEAAYDVARDRVAEYTDGNGGTWRIGPPAVYGGDDDIRRAVEVRDPADQPYLYEYDALAGRVVRQGIPLGLGARDDDVLVTPAPAPSPTFTCTAPDPGDPGFCTTLPGEPGEAPDFIRHNLDGMAIRTFDYDDQGYPSAITDENGDTVRFTYDKRGNPTTRTTCRAADDCHTSYYTYPAVTVPTDPRGDRPVEVRDGRSSGPADNRYRTSFAYGTAGNLLTRTFPDGGGQIRYTYTNGTEGAAGGGTVPSGLPLTETDPRGAVTRYAYTSTGDLAQVTAPSGLVTKYTTDALGRLTSRTEISDSVPAGVTTSYGYDDRSDLTSVTYPAAVNAVTGATTRRRVDNTYDADGNLVRWQSADVASGGEPRTISYDYDDHNHVERATDSLGGETAYRYDLLGNATVVVDPAGTRYEYAYTARNQLAEARLLDADGDLGASGGGTLVLGSYAYDHAGRPVSRTDAMGRRVETAYYGDGLVKSTTLKGFHDPGGSVRDLVLSSIQYDGDGNPVKETTGDGARVTEYTVDAMGRVASATADPAGLRRRTAYQYDLGGNVTQVSSSGSPSNVPWPMPAAPETTGYGYDAAGRMVSESVTDGVTTLTTSYAYDQRDLMTAATDPRGNVAGADKAAYTTTFDHDPLGRQTSVTGPPVRAESDGGPPATVRPRTLTGYNAFGEATELKDALGNVDRVEYDPLGQPVRLLSPSYTPPGSATPIVPVTGVRYDPTGDIEEITDPLGNATRYDHDRLGRLRAQDSPGGDGERAVWRYTYTTTGEVLSAIGPTGARTESTYDDLARPVTTTEVERHPVAAARTTRYTYDDAGDLLSVTTPGGATTTHAYDGTGEPVRTTDPAGVVTRFGYDQRGRLVRESDGLGRTVRHGYHPLGHLAAETDLDAAGTELRGRAYAYDPAGNLTGVTDALGRTTTFAYDAGGRIVEQAEPVSDGTSITTSFGYDAAGNRTRVTNGRGNATIYTTNSLRLPESIIEPATAAHPAAADRTWTTAYDAAGNPVRESAPGGVVRQRVFDAAHRLVKETGSGAATSERTLGYDLAGRLTRAASGTAADVYGYDDRGLLLSAQGPSGTASLAYDADGRLTSRTDAAGTSTFTYLDGRLRTARDGITGTTRTYAYDAAGRPQSVGYGTQATRRFGYDELGRAASDTLTDGAGRTVTSAAYTYDKEDHTTGEVTTGFAGAGSDAYGYDQAGRLTSWTHEGTTTRYTWDAAGNRTGADGATATFDERDRRLTDGGTTYAYTPRGTLAATSGPQGRRAYEFDAFDRMTVAGATAYTYDGLDRPATRDGARMTYSGQGDAPVGDGTFRYARGPAEEALAYGQGSAGRVALADKHGDQVGGFAPGTSLTGLDDSAAYDPFGRLTASRGARSGLGFQGEWTDPGTGHVIMGARWYDPQTGAFDSRDGLTLDPVPASTGANRYTYAGGGPLDGADPSGHAACSIHSLGGSDCLSRLLAALRSCPSNKQFADLYTWYYYSGGMGVLGLPPIGDWFDGGSGGSGGSGGGSGGAGGTGVGGGSGPTQAEREAAARARAIAAARARTAAAKRRAEQDATRNARTIDDGLRRPRYADPRQHISDGIRHPATVTSGTRDVVDDTTRTLWQMRDGAVRDAGQVVHPSTPAAVAPPEAMPVTVPGVAEPSVSAPVKVRTSEPQPVSDAQGGGARPPGSLRVAGDMCDDDEILTSVGCEDPLDTLQRVVNDIRDRFVRNPDEIRRYLKPGEIRAAREPGQSWLGRPNVGKAVERAAARHPDVAQHFHVIGGGKMPDFVALRTMRMYEVTTNSTSAFFNHVGRSYVDPRAYVQYQQVPYGTGLLPRLPQPGMVEPKIPFLKGGP</sequence>
<dbReference type="InterPro" id="IPR022385">
    <property type="entry name" value="Rhs_assc_core"/>
</dbReference>
<dbReference type="NCBIfam" id="TIGR01643">
    <property type="entry name" value="YD_repeat_2x"/>
    <property type="match status" value="8"/>
</dbReference>
<feature type="compositionally biased region" description="Low complexity" evidence="2">
    <location>
        <begin position="2751"/>
        <end position="2763"/>
    </location>
</feature>
<dbReference type="Pfam" id="PF05593">
    <property type="entry name" value="RHS_repeat"/>
    <property type="match status" value="9"/>
</dbReference>
<feature type="region of interest" description="Disordered" evidence="2">
    <location>
        <begin position="1401"/>
        <end position="1425"/>
    </location>
</feature>
<feature type="region of interest" description="Disordered" evidence="2">
    <location>
        <begin position="1849"/>
        <end position="1879"/>
    </location>
</feature>
<dbReference type="InterPro" id="IPR056823">
    <property type="entry name" value="TEN-like_YD-shell"/>
</dbReference>
<feature type="domain" description="Teneurin-like YD-shell" evidence="4">
    <location>
        <begin position="2406"/>
        <end position="2509"/>
    </location>
</feature>
<dbReference type="Gene3D" id="2.180.10.10">
    <property type="entry name" value="RHS repeat-associated core"/>
    <property type="match status" value="6"/>
</dbReference>
<dbReference type="NCBIfam" id="TIGR03696">
    <property type="entry name" value="Rhs_assc_core"/>
    <property type="match status" value="1"/>
</dbReference>
<keyword evidence="6" id="KW-1185">Reference proteome</keyword>
<dbReference type="EMBL" id="JBHSRF010000002">
    <property type="protein sequence ID" value="MFC6079866.1"/>
    <property type="molecule type" value="Genomic_DNA"/>
</dbReference>
<keyword evidence="1" id="KW-0677">Repeat</keyword>
<dbReference type="PANTHER" id="PTHR32305:SF15">
    <property type="entry name" value="PROTEIN RHSA-RELATED"/>
    <property type="match status" value="1"/>
</dbReference>
<dbReference type="InterPro" id="IPR031325">
    <property type="entry name" value="RHS_repeat"/>
</dbReference>
<evidence type="ECO:0000259" key="4">
    <source>
        <dbReference type="Pfam" id="PF25023"/>
    </source>
</evidence>
<name>A0ABW1N9F7_9ACTN</name>
<gene>
    <name evidence="5" type="ORF">ACFP1K_01750</name>
</gene>
<evidence type="ECO:0000256" key="1">
    <source>
        <dbReference type="ARBA" id="ARBA00022737"/>
    </source>
</evidence>
<dbReference type="Proteomes" id="UP001596137">
    <property type="component" value="Unassembled WGS sequence"/>
</dbReference>
<dbReference type="Pfam" id="PF20148">
    <property type="entry name" value="DUF6531"/>
    <property type="match status" value="1"/>
</dbReference>
<feature type="region of interest" description="Disordered" evidence="2">
    <location>
        <begin position="2717"/>
        <end position="2812"/>
    </location>
</feature>
<feature type="region of interest" description="Disordered" evidence="2">
    <location>
        <begin position="87"/>
        <end position="134"/>
    </location>
</feature>
<evidence type="ECO:0000259" key="3">
    <source>
        <dbReference type="Pfam" id="PF20148"/>
    </source>
</evidence>
<dbReference type="InterPro" id="IPR045351">
    <property type="entry name" value="DUF6531"/>
</dbReference>
<proteinExistence type="predicted"/>
<feature type="domain" description="DUF6531" evidence="3">
    <location>
        <begin position="763"/>
        <end position="836"/>
    </location>
</feature>
<dbReference type="Pfam" id="PF13385">
    <property type="entry name" value="Laminin_G_3"/>
    <property type="match status" value="1"/>
</dbReference>
<dbReference type="InterPro" id="IPR013320">
    <property type="entry name" value="ConA-like_dom_sf"/>
</dbReference>